<dbReference type="SUPFAM" id="SSF53187">
    <property type="entry name" value="Zn-dependent exopeptidases"/>
    <property type="match status" value="1"/>
</dbReference>
<gene>
    <name evidence="4" type="primary">allC</name>
    <name evidence="4" type="ORF">EV102420_13_01790</name>
</gene>
<dbReference type="AlphaFoldDB" id="A0A090VUQ0"/>
<dbReference type="OrthoDB" id="9808195at2"/>
<keyword evidence="2 4" id="KW-0378">Hydrolase</keyword>
<dbReference type="NCBIfam" id="NF009527">
    <property type="entry name" value="PRK12891.1"/>
    <property type="match status" value="1"/>
</dbReference>
<dbReference type="GO" id="GO:0046872">
    <property type="term" value="F:metal ion binding"/>
    <property type="evidence" value="ECO:0007669"/>
    <property type="project" value="UniProtKB-KW"/>
</dbReference>
<keyword evidence="3" id="KW-0479">Metal-binding</keyword>
<dbReference type="GO" id="GO:0016813">
    <property type="term" value="F:hydrolase activity, acting on carbon-nitrogen (but not peptide) bonds, in linear amidines"/>
    <property type="evidence" value="ECO:0007669"/>
    <property type="project" value="InterPro"/>
</dbReference>
<dbReference type="RefSeq" id="WP_042392288.1">
    <property type="nucleotide sequence ID" value="NZ_BBMZ01000013.1"/>
</dbReference>
<feature type="binding site" evidence="3">
    <location>
        <position position="95"/>
    </location>
    <ligand>
        <name>Zn(2+)</name>
        <dbReference type="ChEBI" id="CHEBI:29105"/>
        <label>2</label>
    </ligand>
</feature>
<dbReference type="PANTHER" id="PTHR32494">
    <property type="entry name" value="ALLANTOATE DEIMINASE-RELATED"/>
    <property type="match status" value="1"/>
</dbReference>
<dbReference type="PANTHER" id="PTHR32494:SF5">
    <property type="entry name" value="ALLANTOATE AMIDOHYDROLASE"/>
    <property type="match status" value="1"/>
</dbReference>
<evidence type="ECO:0000256" key="3">
    <source>
        <dbReference type="PIRSR" id="PIRSR001235-1"/>
    </source>
</evidence>
<dbReference type="SUPFAM" id="SSF55031">
    <property type="entry name" value="Bacterial exopeptidase dimerisation domain"/>
    <property type="match status" value="1"/>
</dbReference>
<dbReference type="STRING" id="1115515.EV102420_13_01790"/>
<dbReference type="NCBIfam" id="TIGR01879">
    <property type="entry name" value="hydantase"/>
    <property type="match status" value="1"/>
</dbReference>
<name>A0A090VUQ0_PSEVU</name>
<feature type="binding site" evidence="3">
    <location>
        <position position="84"/>
    </location>
    <ligand>
        <name>Zn(2+)</name>
        <dbReference type="ChEBI" id="CHEBI:29105"/>
        <label>1</label>
    </ligand>
</feature>
<reference evidence="4 5" key="1">
    <citation type="submission" date="2014-09" db="EMBL/GenBank/DDBJ databases">
        <title>Whole genome shotgun sequence of Escherichia vulneris NBRC 102420.</title>
        <authorList>
            <person name="Yoshida Y."/>
            <person name="Hosoyama A."/>
            <person name="Tsuchikane K."/>
            <person name="Ohji S."/>
            <person name="Ichikawa N."/>
            <person name="Kimura A."/>
            <person name="Yamazoe A."/>
            <person name="Ezaki T."/>
            <person name="Fujita N."/>
        </authorList>
    </citation>
    <scope>NUCLEOTIDE SEQUENCE [LARGE SCALE GENOMIC DNA]</scope>
    <source>
        <strain evidence="4 5">NBRC 102420</strain>
    </source>
</reference>
<dbReference type="Gene3D" id="3.30.70.360">
    <property type="match status" value="1"/>
</dbReference>
<dbReference type="NCBIfam" id="NF006771">
    <property type="entry name" value="PRK09290.1-5"/>
    <property type="match status" value="1"/>
</dbReference>
<comment type="similarity">
    <text evidence="1">Belongs to the peptidase M20 family.</text>
</comment>
<feature type="binding site" evidence="3">
    <location>
        <position position="95"/>
    </location>
    <ligand>
        <name>Zn(2+)</name>
        <dbReference type="ChEBI" id="CHEBI:29105"/>
        <label>1</label>
    </ligand>
</feature>
<dbReference type="CDD" id="cd03884">
    <property type="entry name" value="M20_bAS"/>
    <property type="match status" value="1"/>
</dbReference>
<dbReference type="Gene3D" id="3.40.630.10">
    <property type="entry name" value="Zn peptidases"/>
    <property type="match status" value="1"/>
</dbReference>
<feature type="binding site" evidence="3">
    <location>
        <position position="382"/>
    </location>
    <ligand>
        <name>Zn(2+)</name>
        <dbReference type="ChEBI" id="CHEBI:29105"/>
        <label>2</label>
    </ligand>
</feature>
<comment type="caution">
    <text evidence="4">The sequence shown here is derived from an EMBL/GenBank/DDBJ whole genome shotgun (WGS) entry which is preliminary data.</text>
</comment>
<dbReference type="Pfam" id="PF01546">
    <property type="entry name" value="Peptidase_M20"/>
    <property type="match status" value="1"/>
</dbReference>
<accession>A0A090VUQ0</accession>
<organism evidence="4 5">
    <name type="scientific">Pseudescherichia vulneris NBRC 102420</name>
    <dbReference type="NCBI Taxonomy" id="1115515"/>
    <lineage>
        <taxon>Bacteria</taxon>
        <taxon>Pseudomonadati</taxon>
        <taxon>Pseudomonadota</taxon>
        <taxon>Gammaproteobacteria</taxon>
        <taxon>Enterobacterales</taxon>
        <taxon>Enterobacteriaceae</taxon>
        <taxon>Pseudescherichia</taxon>
    </lineage>
</organism>
<keyword evidence="3" id="KW-0862">Zinc</keyword>
<proteinExistence type="inferred from homology"/>
<evidence type="ECO:0000313" key="5">
    <source>
        <dbReference type="Proteomes" id="UP000029462"/>
    </source>
</evidence>
<dbReference type="InterPro" id="IPR010158">
    <property type="entry name" value="Amidase_Cbmase"/>
</dbReference>
<protein>
    <submittedName>
        <fullName evidence="4">Allantoate amidohydrolase</fullName>
    </submittedName>
</protein>
<dbReference type="InterPro" id="IPR002933">
    <property type="entry name" value="Peptidase_M20"/>
</dbReference>
<evidence type="ECO:0000256" key="2">
    <source>
        <dbReference type="ARBA" id="ARBA00022801"/>
    </source>
</evidence>
<dbReference type="NCBIfam" id="NF006769">
    <property type="entry name" value="PRK09290.1-3"/>
    <property type="match status" value="1"/>
</dbReference>
<keyword evidence="5" id="KW-1185">Reference proteome</keyword>
<sequence length="411" mass="44309">MASPLQVDSARLWQTLNEFATLGATAGGGVTRLALSDEDRHGRDLLATWAREAGFRCEVDRLGNMFIRRAGSNPDLAPVLTGSHGDSQPLGGNYDGIYGVLAGLEALRTLNDRGITTERDLILVNWTNEEGARFAPAMLASGVWAGVFSEAYALAREDRDGISVGQALAAIGYQGEHPAAAIPLHACYELHIEQGPLLEAEERDIGVVHAAMGQRWYEINLTGFAAHAGTTPMDLRRDALCAFAELTLAVEAIGRRFAPDGRATVGSVQVTPNSRNVVPSAVFCTVEFRHPETAALVAMEAALAEALDGLSARRIDVAWERIFDYAPVDFDKGCIARIEQATRELGYSQRRMVSGAGHDACYVNRVAPTAMIFIPCEKGISHNEAENITPQWAERGANVLLNTLLAAANER</sequence>
<dbReference type="EMBL" id="BBMZ01000013">
    <property type="protein sequence ID" value="GAL58922.1"/>
    <property type="molecule type" value="Genomic_DNA"/>
</dbReference>
<dbReference type="eggNOG" id="COG0624">
    <property type="taxonomic scope" value="Bacteria"/>
</dbReference>
<evidence type="ECO:0000256" key="1">
    <source>
        <dbReference type="ARBA" id="ARBA00006153"/>
    </source>
</evidence>
<feature type="binding site" evidence="3">
    <location>
        <position position="191"/>
    </location>
    <ligand>
        <name>Zn(2+)</name>
        <dbReference type="ChEBI" id="CHEBI:29105"/>
        <label>1</label>
    </ligand>
</feature>
<feature type="binding site" evidence="3">
    <location>
        <position position="130"/>
    </location>
    <ligand>
        <name>Zn(2+)</name>
        <dbReference type="ChEBI" id="CHEBI:29105"/>
        <label>2</label>
    </ligand>
</feature>
<dbReference type="Proteomes" id="UP000029462">
    <property type="component" value="Unassembled WGS sequence"/>
</dbReference>
<comment type="cofactor">
    <cofactor evidence="3">
        <name>Zn(2+)</name>
        <dbReference type="ChEBI" id="CHEBI:29105"/>
    </cofactor>
    <text evidence="3">Binds 2 Zn(2+) ions per subunit.</text>
</comment>
<dbReference type="PIRSF" id="PIRSF001235">
    <property type="entry name" value="Amidase_carbamoylase"/>
    <property type="match status" value="1"/>
</dbReference>
<dbReference type="InterPro" id="IPR036264">
    <property type="entry name" value="Bact_exopeptidase_dim_dom"/>
</dbReference>
<evidence type="ECO:0000313" key="4">
    <source>
        <dbReference type="EMBL" id="GAL58922.1"/>
    </source>
</evidence>